<dbReference type="CDD" id="cd03219">
    <property type="entry name" value="ABC_Mj1267_LivG_branched"/>
    <property type="match status" value="1"/>
</dbReference>
<feature type="transmembrane region" description="Helical" evidence="10">
    <location>
        <begin position="6"/>
        <end position="27"/>
    </location>
</feature>
<dbReference type="PANTHER" id="PTHR45772:SF4">
    <property type="entry name" value="ABC TRANSPORTER ATP-BINDING PROTEIN"/>
    <property type="match status" value="1"/>
</dbReference>
<feature type="domain" description="ABC transporter" evidence="11">
    <location>
        <begin position="647"/>
        <end position="890"/>
    </location>
</feature>
<protein>
    <submittedName>
        <fullName evidence="12">ATP-binding cassette domain-containing protein</fullName>
    </submittedName>
</protein>
<sequence length="912" mass="94572">MTTAIQFALLGLGIGTAYTLLAQGMLLIYRGSGVINFAHGAVAMLAAYIYWQLRVDWGVPTALAMVATVGVCGLLGWGTYQVIMRPLGRASALARVISTLGIFMLLQGVALLIWGAFPKTLDSDLPTTLVTVAGVSVGLDKILLLVIALVLTTVLWLAGRRSALGLAIRANAENQRATATLGWSPHLLGGLTWGVGWAVAGIAGILIAPLVGVTVDAMPLLVIPVLAAALIGRLSSFWWTFGGAMIIGVLQSLVSRYVDFVPGAMQAVPFLVILLLLVVRGQGVPARSTGKQTLPTLGTGRISWPWVVGVTAVGILLFLLVFPESLVVALGVTASWGMVLLSVVLLLGYTGQLSLAQVALGGVAALVAGRLVVDAGFPFPVAVLAGLAAVLVVGGLFALPALRTRGIDLAIVTLGLGSCVSALVFANGSLTGGYDGTPVGPQSLFGLDLDTILYPRRWAVFVLVMLVLCAIVVANIRRGSSGRRMIAVRTNERAASALGVDVVRVKLYAFCVAAVVAGVGGITLAFRNPTILYSEFDPIQSVLAVGYSFIGGVGYIAGAPTGGTLVNGGFGSWVIHSIFPDASPAWLMSIAGLSVLLFALMNPDGMIRTNLHLIDSVKARFRRHRPARTAKEQLPPATPHTVPPATLAVESVVVRFGGVTAVAGADLTVSPGEIVGLIGPNGAGKTTLIDTVTGFVPPAEGSVSLNGESMNGWPVHRRTRAGVSRSFQSLELFESSTVRENLGVASDPSAAASYVKDLVAPSRSPLSPAAVAAVCELDLVDSLDTVVSDLSYGRRRLVAIARAIATQPSVLLLDEPAAGLSSGETLELARVVRRLADAWGLGVLVIEHDMAFVMGLCDKVVVLNFGRQIASGTPDEVRADPEVIRAYLGEQSTARPAGGSAGPVPVTAGQEA</sequence>
<evidence type="ECO:0000259" key="11">
    <source>
        <dbReference type="PROSITE" id="PS50893"/>
    </source>
</evidence>
<dbReference type="Gene3D" id="3.40.50.300">
    <property type="entry name" value="P-loop containing nucleotide triphosphate hydrolases"/>
    <property type="match status" value="1"/>
</dbReference>
<comment type="subcellular location">
    <subcellularLocation>
        <location evidence="1">Cell membrane</location>
        <topology evidence="1">Multi-pass membrane protein</topology>
    </subcellularLocation>
</comment>
<feature type="transmembrane region" description="Helical" evidence="10">
    <location>
        <begin position="260"/>
        <end position="281"/>
    </location>
</feature>
<evidence type="ECO:0000256" key="1">
    <source>
        <dbReference type="ARBA" id="ARBA00004651"/>
    </source>
</evidence>
<dbReference type="Pfam" id="PF00005">
    <property type="entry name" value="ABC_tran"/>
    <property type="match status" value="1"/>
</dbReference>
<evidence type="ECO:0000256" key="2">
    <source>
        <dbReference type="ARBA" id="ARBA00022448"/>
    </source>
</evidence>
<keyword evidence="8 10" id="KW-0472">Membrane</keyword>
<dbReference type="GO" id="GO:0005886">
    <property type="term" value="C:plasma membrane"/>
    <property type="evidence" value="ECO:0007669"/>
    <property type="project" value="UniProtKB-SubCell"/>
</dbReference>
<feature type="transmembrane region" description="Helical" evidence="10">
    <location>
        <begin position="302"/>
        <end position="322"/>
    </location>
</feature>
<dbReference type="InterPro" id="IPR027417">
    <property type="entry name" value="P-loop_NTPase"/>
</dbReference>
<evidence type="ECO:0000256" key="6">
    <source>
        <dbReference type="ARBA" id="ARBA00022840"/>
    </source>
</evidence>
<evidence type="ECO:0000313" key="12">
    <source>
        <dbReference type="EMBL" id="MTD17108.1"/>
    </source>
</evidence>
<proteinExistence type="predicted"/>
<dbReference type="InterPro" id="IPR032823">
    <property type="entry name" value="BCA_ABC_TP_C"/>
</dbReference>
<dbReference type="GO" id="GO:0016887">
    <property type="term" value="F:ATP hydrolysis activity"/>
    <property type="evidence" value="ECO:0007669"/>
    <property type="project" value="InterPro"/>
</dbReference>
<accession>A0A7K1FSL5</accession>
<dbReference type="GO" id="GO:0015658">
    <property type="term" value="F:branched-chain amino acid transmembrane transporter activity"/>
    <property type="evidence" value="ECO:0007669"/>
    <property type="project" value="InterPro"/>
</dbReference>
<feature type="transmembrane region" description="Helical" evidence="10">
    <location>
        <begin position="92"/>
        <end position="117"/>
    </location>
</feature>
<keyword evidence="3" id="KW-1003">Cell membrane</keyword>
<dbReference type="EMBL" id="WLYK01000013">
    <property type="protein sequence ID" value="MTD17108.1"/>
    <property type="molecule type" value="Genomic_DNA"/>
</dbReference>
<feature type="transmembrane region" description="Helical" evidence="10">
    <location>
        <begin position="57"/>
        <end position="80"/>
    </location>
</feature>
<dbReference type="CDD" id="cd06581">
    <property type="entry name" value="TM_PBP1_LivM_like"/>
    <property type="match status" value="1"/>
</dbReference>
<evidence type="ECO:0000256" key="3">
    <source>
        <dbReference type="ARBA" id="ARBA00022475"/>
    </source>
</evidence>
<dbReference type="SUPFAM" id="SSF52540">
    <property type="entry name" value="P-loop containing nucleoside triphosphate hydrolases"/>
    <property type="match status" value="1"/>
</dbReference>
<dbReference type="SMART" id="SM00382">
    <property type="entry name" value="AAA"/>
    <property type="match status" value="1"/>
</dbReference>
<feature type="transmembrane region" description="Helical" evidence="10">
    <location>
        <begin position="129"/>
        <end position="158"/>
    </location>
</feature>
<feature type="transmembrane region" description="Helical" evidence="10">
    <location>
        <begin position="583"/>
        <end position="601"/>
    </location>
</feature>
<feature type="transmembrane region" description="Helical" evidence="10">
    <location>
        <begin position="507"/>
        <end position="526"/>
    </location>
</feature>
<keyword evidence="13" id="KW-1185">Reference proteome</keyword>
<dbReference type="GO" id="GO:0005524">
    <property type="term" value="F:ATP binding"/>
    <property type="evidence" value="ECO:0007669"/>
    <property type="project" value="UniProtKB-KW"/>
</dbReference>
<evidence type="ECO:0000313" key="13">
    <source>
        <dbReference type="Proteomes" id="UP000460221"/>
    </source>
</evidence>
<dbReference type="Proteomes" id="UP000460221">
    <property type="component" value="Unassembled WGS sequence"/>
</dbReference>
<reference evidence="12 13" key="1">
    <citation type="submission" date="2019-11" db="EMBL/GenBank/DDBJ databases">
        <authorList>
            <person name="Jiang L.-Q."/>
        </authorList>
    </citation>
    <scope>NUCLEOTIDE SEQUENCE [LARGE SCALE GENOMIC DNA]</scope>
    <source>
        <strain evidence="12 13">YIM 132087</strain>
    </source>
</reference>
<evidence type="ECO:0000256" key="8">
    <source>
        <dbReference type="ARBA" id="ARBA00023136"/>
    </source>
</evidence>
<organism evidence="12 13">
    <name type="scientific">Nakamurella alba</name>
    <dbReference type="NCBI Taxonomy" id="2665158"/>
    <lineage>
        <taxon>Bacteria</taxon>
        <taxon>Bacillati</taxon>
        <taxon>Actinomycetota</taxon>
        <taxon>Actinomycetes</taxon>
        <taxon>Nakamurellales</taxon>
        <taxon>Nakamurellaceae</taxon>
        <taxon>Nakamurella</taxon>
    </lineage>
</organism>
<dbReference type="InterPro" id="IPR043428">
    <property type="entry name" value="LivM-like"/>
</dbReference>
<keyword evidence="4 10" id="KW-0812">Transmembrane</keyword>
<keyword evidence="2" id="KW-0813">Transport</keyword>
<dbReference type="PANTHER" id="PTHR45772">
    <property type="entry name" value="CONSERVED COMPONENT OF ABC TRANSPORTER FOR NATURAL AMINO ACIDS-RELATED"/>
    <property type="match status" value="1"/>
</dbReference>
<evidence type="ECO:0000256" key="7">
    <source>
        <dbReference type="ARBA" id="ARBA00022989"/>
    </source>
</evidence>
<name>A0A7K1FSL5_9ACTN</name>
<dbReference type="PROSITE" id="PS50893">
    <property type="entry name" value="ABC_TRANSPORTER_2"/>
    <property type="match status" value="1"/>
</dbReference>
<feature type="region of interest" description="Disordered" evidence="9">
    <location>
        <begin position="891"/>
        <end position="912"/>
    </location>
</feature>
<evidence type="ECO:0000256" key="10">
    <source>
        <dbReference type="SAM" id="Phobius"/>
    </source>
</evidence>
<feature type="transmembrane region" description="Helical" evidence="10">
    <location>
        <begin position="355"/>
        <end position="373"/>
    </location>
</feature>
<keyword evidence="7 10" id="KW-1133">Transmembrane helix</keyword>
<feature type="transmembrane region" description="Helical" evidence="10">
    <location>
        <begin position="458"/>
        <end position="476"/>
    </location>
</feature>
<feature type="transmembrane region" description="Helical" evidence="10">
    <location>
        <begin position="379"/>
        <end position="399"/>
    </location>
</feature>
<feature type="transmembrane region" description="Helical" evidence="10">
    <location>
        <begin position="406"/>
        <end position="426"/>
    </location>
</feature>
<dbReference type="Pfam" id="PF12399">
    <property type="entry name" value="BCA_ABC_TP_C"/>
    <property type="match status" value="1"/>
</dbReference>
<dbReference type="CDD" id="cd06582">
    <property type="entry name" value="TM_PBP1_LivH_like"/>
    <property type="match status" value="1"/>
</dbReference>
<gene>
    <name evidence="12" type="ORF">GIS00_24535</name>
</gene>
<feature type="transmembrane region" description="Helical" evidence="10">
    <location>
        <begin position="328"/>
        <end position="348"/>
    </location>
</feature>
<keyword evidence="6 12" id="KW-0067">ATP-binding</keyword>
<evidence type="ECO:0000256" key="4">
    <source>
        <dbReference type="ARBA" id="ARBA00022692"/>
    </source>
</evidence>
<dbReference type="InterPro" id="IPR003593">
    <property type="entry name" value="AAA+_ATPase"/>
</dbReference>
<comment type="caution">
    <text evidence="12">The sequence shown here is derived from an EMBL/GenBank/DDBJ whole genome shotgun (WGS) entry which is preliminary data.</text>
</comment>
<feature type="transmembrane region" description="Helical" evidence="10">
    <location>
        <begin position="34"/>
        <end position="51"/>
    </location>
</feature>
<dbReference type="InterPro" id="IPR001851">
    <property type="entry name" value="ABC_transp_permease"/>
</dbReference>
<dbReference type="AlphaFoldDB" id="A0A7K1FSL5"/>
<keyword evidence="5" id="KW-0547">Nucleotide-binding</keyword>
<evidence type="ECO:0000256" key="9">
    <source>
        <dbReference type="SAM" id="MobiDB-lite"/>
    </source>
</evidence>
<dbReference type="RefSeq" id="WP_154771101.1">
    <property type="nucleotide sequence ID" value="NZ_WLYK01000013.1"/>
</dbReference>
<dbReference type="InterPro" id="IPR003439">
    <property type="entry name" value="ABC_transporter-like_ATP-bd"/>
</dbReference>
<evidence type="ECO:0000256" key="5">
    <source>
        <dbReference type="ARBA" id="ARBA00022741"/>
    </source>
</evidence>
<dbReference type="Pfam" id="PF02653">
    <property type="entry name" value="BPD_transp_2"/>
    <property type="match status" value="2"/>
</dbReference>
<dbReference type="InterPro" id="IPR051120">
    <property type="entry name" value="ABC_AA/LPS_Transport"/>
</dbReference>